<evidence type="ECO:0000313" key="2">
    <source>
        <dbReference type="EMBL" id="MDN3293731.1"/>
    </source>
</evidence>
<accession>A0ABT7Z2Q4</accession>
<gene>
    <name evidence="2" type="ORF">QWM81_06665</name>
</gene>
<evidence type="ECO:0008006" key="4">
    <source>
        <dbReference type="Google" id="ProtNLM"/>
    </source>
</evidence>
<proteinExistence type="predicted"/>
<dbReference type="RefSeq" id="WP_290110663.1">
    <property type="nucleotide sequence ID" value="NZ_JAUEPL010000006.1"/>
</dbReference>
<organism evidence="2 3">
    <name type="scientific">Streptomyces ficellus</name>
    <dbReference type="NCBI Taxonomy" id="1977088"/>
    <lineage>
        <taxon>Bacteria</taxon>
        <taxon>Bacillati</taxon>
        <taxon>Actinomycetota</taxon>
        <taxon>Actinomycetes</taxon>
        <taxon>Kitasatosporales</taxon>
        <taxon>Streptomycetaceae</taxon>
        <taxon>Streptomyces</taxon>
    </lineage>
</organism>
<name>A0ABT7Z2Q4_9ACTN</name>
<sequence length="125" mass="12996">MRSIRTAAVALAGGATLLALSAAPAQATTPATPATPRPDVTLVDCGTGWNGLSVVAVTTKGSSACGTAHRVADAYGKAVEAKDRKVVIVHVDGTAWKCRERHGDPNPYTECVKLKDRTEKVKLLS</sequence>
<feature type="signal peptide" evidence="1">
    <location>
        <begin position="1"/>
        <end position="27"/>
    </location>
</feature>
<reference evidence="2" key="1">
    <citation type="submission" date="2023-06" db="EMBL/GenBank/DDBJ databases">
        <title>WGS-Sequencing of Streptomyces ficellus isolate 21 collected from sand in Gara Djebilet Iron Mine in Algeria.</title>
        <authorList>
            <person name="Zegers G.P."/>
            <person name="Gomez A."/>
            <person name="Gueddou A."/>
            <person name="Zahara A.F."/>
            <person name="Worth M."/>
            <person name="Sevigny J.L."/>
            <person name="Tisa L."/>
        </authorList>
    </citation>
    <scope>NUCLEOTIDE SEQUENCE</scope>
    <source>
        <strain evidence="2">AS11</strain>
    </source>
</reference>
<keyword evidence="1" id="KW-0732">Signal</keyword>
<dbReference type="Proteomes" id="UP001174050">
    <property type="component" value="Unassembled WGS sequence"/>
</dbReference>
<evidence type="ECO:0000256" key="1">
    <source>
        <dbReference type="SAM" id="SignalP"/>
    </source>
</evidence>
<comment type="caution">
    <text evidence="2">The sequence shown here is derived from an EMBL/GenBank/DDBJ whole genome shotgun (WGS) entry which is preliminary data.</text>
</comment>
<keyword evidence="3" id="KW-1185">Reference proteome</keyword>
<protein>
    <recommendedName>
        <fullName evidence="4">Secreted protein</fullName>
    </recommendedName>
</protein>
<evidence type="ECO:0000313" key="3">
    <source>
        <dbReference type="Proteomes" id="UP001174050"/>
    </source>
</evidence>
<feature type="chain" id="PRO_5047335061" description="Secreted protein" evidence="1">
    <location>
        <begin position="28"/>
        <end position="125"/>
    </location>
</feature>
<dbReference type="EMBL" id="JAUEPL010000006">
    <property type="protein sequence ID" value="MDN3293731.1"/>
    <property type="molecule type" value="Genomic_DNA"/>
</dbReference>